<evidence type="ECO:0000256" key="2">
    <source>
        <dbReference type="ARBA" id="ARBA00022801"/>
    </source>
</evidence>
<organism evidence="5 7">
    <name type="scientific">Modestobacter muralis</name>
    <dbReference type="NCBI Taxonomy" id="1608614"/>
    <lineage>
        <taxon>Bacteria</taxon>
        <taxon>Bacillati</taxon>
        <taxon>Actinomycetota</taxon>
        <taxon>Actinomycetes</taxon>
        <taxon>Geodermatophilales</taxon>
        <taxon>Geodermatophilaceae</taxon>
        <taxon>Modestobacter</taxon>
    </lineage>
</organism>
<dbReference type="PANTHER" id="PTHR48081:SF13">
    <property type="entry name" value="ALPHA_BETA HYDROLASE"/>
    <property type="match status" value="1"/>
</dbReference>
<reference evidence="5 7" key="2">
    <citation type="submission" date="2020-02" db="EMBL/GenBank/DDBJ databases">
        <title>The WGS of Modestobacter muralis DSM 100205.</title>
        <authorList>
            <person name="Jiang Z."/>
        </authorList>
    </citation>
    <scope>NUCLEOTIDE SEQUENCE [LARGE SCALE GENOMIC DNA]</scope>
    <source>
        <strain evidence="5 7">DSM 100205</strain>
    </source>
</reference>
<evidence type="ECO:0000313" key="7">
    <source>
        <dbReference type="Proteomes" id="UP000471152"/>
    </source>
</evidence>
<keyword evidence="6" id="KW-1185">Reference proteome</keyword>
<keyword evidence="2 5" id="KW-0378">Hydrolase</keyword>
<dbReference type="GO" id="GO:0016787">
    <property type="term" value="F:hydrolase activity"/>
    <property type="evidence" value="ECO:0007669"/>
    <property type="project" value="UniProtKB-KW"/>
</dbReference>
<name>A0A6P0H910_9ACTN</name>
<dbReference type="EMBL" id="JAAGWB010000042">
    <property type="protein sequence ID" value="NEN52212.1"/>
    <property type="molecule type" value="Genomic_DNA"/>
</dbReference>
<dbReference type="Gene3D" id="3.40.50.1820">
    <property type="entry name" value="alpha/beta hydrolase"/>
    <property type="match status" value="1"/>
</dbReference>
<evidence type="ECO:0000259" key="3">
    <source>
        <dbReference type="Pfam" id="PF20434"/>
    </source>
</evidence>
<dbReference type="Proteomes" id="UP000471152">
    <property type="component" value="Unassembled WGS sequence"/>
</dbReference>
<sequence>MPTPALPLPPPAHAAPLPPVRTGAGGVRVLTGVPYAALPGARPLELDLYLPAGPGPAPVVVFLHGGGWRLGSRHTAGPAYRGADPTPFEQVAQAGIAVASVDYRLSGEAVWPAQLHDAKAAVRWLRSRASELGLDADRVASWGESAGGHLAELLGLTPDDPALEGEVGVTGPSSTVAAVAAWYAPSDVAAVATDLGTDPTDPGTREAQLLGAPAVEVPGRAAQASPVTHASAPAPPFLLLHGRADRFVPCVQSERLAARLPDVELHTYDGADHMWLGAPDAAADALTRTVAFLRRQLIEEDRA</sequence>
<dbReference type="AlphaFoldDB" id="A0A6P0H910"/>
<reference evidence="4 6" key="1">
    <citation type="submission" date="2020-01" db="EMBL/GenBank/DDBJ databases">
        <title>the WGS Modestobacter muralis CPCC 204518.</title>
        <authorList>
            <person name="Jiang Z."/>
        </authorList>
    </citation>
    <scope>NUCLEOTIDE SEQUENCE [LARGE SCALE GENOMIC DNA]</scope>
    <source>
        <strain evidence="4 6">DSM 100205</strain>
    </source>
</reference>
<dbReference type="EMBL" id="JAAGWH010000040">
    <property type="protein sequence ID" value="NEK95324.1"/>
    <property type="molecule type" value="Genomic_DNA"/>
</dbReference>
<dbReference type="InterPro" id="IPR050300">
    <property type="entry name" value="GDXG_lipolytic_enzyme"/>
</dbReference>
<proteinExistence type="inferred from homology"/>
<accession>A0A6P0H910</accession>
<dbReference type="InterPro" id="IPR002168">
    <property type="entry name" value="Lipase_GDXG_HIS_AS"/>
</dbReference>
<comment type="similarity">
    <text evidence="1">Belongs to the 'GDXG' lipolytic enzyme family.</text>
</comment>
<dbReference type="PANTHER" id="PTHR48081">
    <property type="entry name" value="AB HYDROLASE SUPERFAMILY PROTEIN C4A8.06C"/>
    <property type="match status" value="1"/>
</dbReference>
<evidence type="ECO:0000313" key="5">
    <source>
        <dbReference type="EMBL" id="NEN52212.1"/>
    </source>
</evidence>
<evidence type="ECO:0000313" key="6">
    <source>
        <dbReference type="Proteomes" id="UP000468828"/>
    </source>
</evidence>
<comment type="caution">
    <text evidence="5">The sequence shown here is derived from an EMBL/GenBank/DDBJ whole genome shotgun (WGS) entry which is preliminary data.</text>
</comment>
<dbReference type="InterPro" id="IPR029058">
    <property type="entry name" value="AB_hydrolase_fold"/>
</dbReference>
<dbReference type="PROSITE" id="PS01173">
    <property type="entry name" value="LIPASE_GDXG_HIS"/>
    <property type="match status" value="1"/>
</dbReference>
<protein>
    <submittedName>
        <fullName evidence="5">Alpha/beta hydrolase</fullName>
    </submittedName>
</protein>
<dbReference type="InterPro" id="IPR049492">
    <property type="entry name" value="BD-FAE-like_dom"/>
</dbReference>
<dbReference type="Pfam" id="PF20434">
    <property type="entry name" value="BD-FAE"/>
    <property type="match status" value="1"/>
</dbReference>
<dbReference type="RefSeq" id="WP_163611889.1">
    <property type="nucleotide sequence ID" value="NZ_JAAGWB010000042.1"/>
</dbReference>
<evidence type="ECO:0000313" key="4">
    <source>
        <dbReference type="EMBL" id="NEK95324.1"/>
    </source>
</evidence>
<gene>
    <name evidence="5" type="ORF">G3R41_14950</name>
    <name evidence="4" type="ORF">GCU67_14300</name>
</gene>
<dbReference type="Proteomes" id="UP000468828">
    <property type="component" value="Unassembled WGS sequence"/>
</dbReference>
<evidence type="ECO:0000256" key="1">
    <source>
        <dbReference type="ARBA" id="ARBA00010515"/>
    </source>
</evidence>
<feature type="domain" description="BD-FAE-like" evidence="3">
    <location>
        <begin position="46"/>
        <end position="260"/>
    </location>
</feature>
<dbReference type="SUPFAM" id="SSF53474">
    <property type="entry name" value="alpha/beta-Hydrolases"/>
    <property type="match status" value="1"/>
</dbReference>